<reference evidence="1" key="1">
    <citation type="submission" date="2022-10" db="EMBL/GenBank/DDBJ databases">
        <title>Genome Sequence of Xylaria curta.</title>
        <authorList>
            <person name="Buettner E."/>
        </authorList>
    </citation>
    <scope>NUCLEOTIDE SEQUENCE</scope>
    <source>
        <strain evidence="1">Babe10</strain>
    </source>
</reference>
<keyword evidence="2" id="KW-1185">Reference proteome</keyword>
<dbReference type="EMBL" id="JAPDGR010000225">
    <property type="protein sequence ID" value="KAJ2993243.1"/>
    <property type="molecule type" value="Genomic_DNA"/>
</dbReference>
<evidence type="ECO:0000313" key="1">
    <source>
        <dbReference type="EMBL" id="KAJ2993243.1"/>
    </source>
</evidence>
<name>A0ACC1PJI1_9PEZI</name>
<proteinExistence type="predicted"/>
<evidence type="ECO:0000313" key="2">
    <source>
        <dbReference type="Proteomes" id="UP001143856"/>
    </source>
</evidence>
<sequence>MAIADGLLGPILGGVLGFLGAILAAIIAFLLPWPNRARRANEEGNDHYALELGHTLNHTGFHRRAAIHGVSPVHHGHQHLIEYWRALEVETAGIH</sequence>
<protein>
    <submittedName>
        <fullName evidence="1">Uncharacterized protein</fullName>
    </submittedName>
</protein>
<accession>A0ACC1PJI1</accession>
<organism evidence="1 2">
    <name type="scientific">Xylaria curta</name>
    <dbReference type="NCBI Taxonomy" id="42375"/>
    <lineage>
        <taxon>Eukaryota</taxon>
        <taxon>Fungi</taxon>
        <taxon>Dikarya</taxon>
        <taxon>Ascomycota</taxon>
        <taxon>Pezizomycotina</taxon>
        <taxon>Sordariomycetes</taxon>
        <taxon>Xylariomycetidae</taxon>
        <taxon>Xylariales</taxon>
        <taxon>Xylariaceae</taxon>
        <taxon>Xylaria</taxon>
    </lineage>
</organism>
<dbReference type="Proteomes" id="UP001143856">
    <property type="component" value="Unassembled WGS sequence"/>
</dbReference>
<comment type="caution">
    <text evidence="1">The sequence shown here is derived from an EMBL/GenBank/DDBJ whole genome shotgun (WGS) entry which is preliminary data.</text>
</comment>
<gene>
    <name evidence="1" type="ORF">NUW58_g1906</name>
</gene>